<sequence length="78" mass="8771">MLSMSLEVNWKFPCNYPHFVKNSPFREFFSGSHRNGPGRRQDTTAAHGPLAVHRTLHPSSSIALDELNIITSPQSTHL</sequence>
<evidence type="ECO:0000313" key="1">
    <source>
        <dbReference type="EMBL" id="KAJ8037547.1"/>
    </source>
</evidence>
<accession>A0A9Q1C2S5</accession>
<dbReference type="AlphaFoldDB" id="A0A9Q1C2S5"/>
<reference evidence="1" key="1">
    <citation type="submission" date="2021-10" db="EMBL/GenBank/DDBJ databases">
        <title>Tropical sea cucumber genome reveals ecological adaptation and Cuvierian tubules defense mechanism.</title>
        <authorList>
            <person name="Chen T."/>
        </authorList>
    </citation>
    <scope>NUCLEOTIDE SEQUENCE</scope>
    <source>
        <strain evidence="1">Nanhai2018</strain>
        <tissue evidence="1">Muscle</tissue>
    </source>
</reference>
<name>A0A9Q1C2S5_HOLLE</name>
<organism evidence="1 2">
    <name type="scientific">Holothuria leucospilota</name>
    <name type="common">Black long sea cucumber</name>
    <name type="synonym">Mertensiothuria leucospilota</name>
    <dbReference type="NCBI Taxonomy" id="206669"/>
    <lineage>
        <taxon>Eukaryota</taxon>
        <taxon>Metazoa</taxon>
        <taxon>Echinodermata</taxon>
        <taxon>Eleutherozoa</taxon>
        <taxon>Echinozoa</taxon>
        <taxon>Holothuroidea</taxon>
        <taxon>Aspidochirotacea</taxon>
        <taxon>Aspidochirotida</taxon>
        <taxon>Holothuriidae</taxon>
        <taxon>Holothuria</taxon>
    </lineage>
</organism>
<comment type="caution">
    <text evidence="1">The sequence shown here is derived from an EMBL/GenBank/DDBJ whole genome shotgun (WGS) entry which is preliminary data.</text>
</comment>
<dbReference type="EMBL" id="JAIZAY010000008">
    <property type="protein sequence ID" value="KAJ8037547.1"/>
    <property type="molecule type" value="Genomic_DNA"/>
</dbReference>
<proteinExistence type="predicted"/>
<evidence type="ECO:0000313" key="2">
    <source>
        <dbReference type="Proteomes" id="UP001152320"/>
    </source>
</evidence>
<keyword evidence="2" id="KW-1185">Reference proteome</keyword>
<dbReference type="Proteomes" id="UP001152320">
    <property type="component" value="Chromosome 8"/>
</dbReference>
<gene>
    <name evidence="1" type="ORF">HOLleu_18386</name>
</gene>
<protein>
    <submittedName>
        <fullName evidence="1">Uncharacterized protein</fullName>
    </submittedName>
</protein>